<dbReference type="RefSeq" id="WP_198746875.1">
    <property type="nucleotide sequence ID" value="NZ_JAEHTE010000002.1"/>
</dbReference>
<organism evidence="2 3">
    <name type="scientific">Pseudomonas putida</name>
    <name type="common">Arthrobacter siderocapsulatus</name>
    <dbReference type="NCBI Taxonomy" id="303"/>
    <lineage>
        <taxon>Bacteria</taxon>
        <taxon>Pseudomonadati</taxon>
        <taxon>Pseudomonadota</taxon>
        <taxon>Gammaproteobacteria</taxon>
        <taxon>Pseudomonadales</taxon>
        <taxon>Pseudomonadaceae</taxon>
        <taxon>Pseudomonas</taxon>
    </lineage>
</organism>
<dbReference type="AlphaFoldDB" id="A0A8I1EDI0"/>
<proteinExistence type="predicted"/>
<sequence length="212" mass="23741">MSPVLRSYVIGGLIFAVSVGCLTSAISYLGTKYVDRVISEKLDAREAGEHEAEKLFRKIGKNFDEKDLETLAFYASSGSPKTNSMLAWVYEARGLTERRDKLVMDAMDRMNDPDLLLFLAFMARIFDPEAQLEAFDKIKNSSDSVSRKVIYASMLSFLPDADVSRLQSCYARLQKTYTNHVSGPIAIRYAYFNDTMSCQTHKGTHDADQAGS</sequence>
<dbReference type="EMBL" id="JAEHTE010000002">
    <property type="protein sequence ID" value="MBI6883263.1"/>
    <property type="molecule type" value="Genomic_DNA"/>
</dbReference>
<keyword evidence="1" id="KW-0812">Transmembrane</keyword>
<gene>
    <name evidence="2" type="ORF">JEU22_05000</name>
</gene>
<keyword evidence="1" id="KW-0472">Membrane</keyword>
<protein>
    <submittedName>
        <fullName evidence="2">Uncharacterized protein</fullName>
    </submittedName>
</protein>
<dbReference type="PROSITE" id="PS51257">
    <property type="entry name" value="PROKAR_LIPOPROTEIN"/>
    <property type="match status" value="1"/>
</dbReference>
<feature type="transmembrane region" description="Helical" evidence="1">
    <location>
        <begin position="6"/>
        <end position="29"/>
    </location>
</feature>
<reference evidence="2" key="1">
    <citation type="submission" date="2020-12" db="EMBL/GenBank/DDBJ databases">
        <title>Enhanced detection system for hospital associated transmission using whole genome sequencing surveillance.</title>
        <authorList>
            <person name="Harrison L.H."/>
            <person name="Van Tyne D."/>
            <person name="Marsh J.W."/>
            <person name="Griffith M.P."/>
            <person name="Snyder D.J."/>
            <person name="Cooper V.S."/>
            <person name="Mustapha M."/>
        </authorList>
    </citation>
    <scope>NUCLEOTIDE SEQUENCE</scope>
    <source>
        <strain evidence="2">PSB00042</strain>
    </source>
</reference>
<evidence type="ECO:0000313" key="2">
    <source>
        <dbReference type="EMBL" id="MBI6883263.1"/>
    </source>
</evidence>
<comment type="caution">
    <text evidence="2">The sequence shown here is derived from an EMBL/GenBank/DDBJ whole genome shotgun (WGS) entry which is preliminary data.</text>
</comment>
<accession>A0A8I1EDI0</accession>
<dbReference type="Proteomes" id="UP000637061">
    <property type="component" value="Unassembled WGS sequence"/>
</dbReference>
<evidence type="ECO:0000313" key="3">
    <source>
        <dbReference type="Proteomes" id="UP000637061"/>
    </source>
</evidence>
<evidence type="ECO:0000256" key="1">
    <source>
        <dbReference type="SAM" id="Phobius"/>
    </source>
</evidence>
<name>A0A8I1EDI0_PSEPU</name>
<keyword evidence="1" id="KW-1133">Transmembrane helix</keyword>